<dbReference type="RefSeq" id="WP_096805324.1">
    <property type="nucleotide sequence ID" value="NZ_CP022196.1"/>
</dbReference>
<name>A0A291G9Y4_9RHOB</name>
<dbReference type="OrthoDB" id="564699at2"/>
<dbReference type="AlphaFoldDB" id="A0A291G9Y4"/>
<proteinExistence type="predicted"/>
<dbReference type="Proteomes" id="UP000217935">
    <property type="component" value="Chromosome"/>
</dbReference>
<dbReference type="KEGG" id="ceh:CEW89_06340"/>
<dbReference type="InterPro" id="IPR021251">
    <property type="entry name" value="DUF2793"/>
</dbReference>
<organism evidence="1 2">
    <name type="scientific">Celeribacter ethanolicus</name>
    <dbReference type="NCBI Taxonomy" id="1758178"/>
    <lineage>
        <taxon>Bacteria</taxon>
        <taxon>Pseudomonadati</taxon>
        <taxon>Pseudomonadota</taxon>
        <taxon>Alphaproteobacteria</taxon>
        <taxon>Rhodobacterales</taxon>
        <taxon>Roseobacteraceae</taxon>
        <taxon>Celeribacter</taxon>
    </lineage>
</organism>
<reference evidence="1 2" key="1">
    <citation type="submission" date="2017-06" db="EMBL/GenBank/DDBJ databases">
        <title>Celeribacter sp. TSPH2 complete genome sequence.</title>
        <authorList>
            <person name="Woo J.-H."/>
            <person name="Kim H.-S."/>
        </authorList>
    </citation>
    <scope>NUCLEOTIDE SEQUENCE [LARGE SCALE GENOMIC DNA]</scope>
    <source>
        <strain evidence="1 2">TSPH2</strain>
    </source>
</reference>
<evidence type="ECO:0000313" key="1">
    <source>
        <dbReference type="EMBL" id="ATG47219.1"/>
    </source>
</evidence>
<dbReference type="STRING" id="1758178.GCA_001550095_03262"/>
<dbReference type="EMBL" id="CP022196">
    <property type="protein sequence ID" value="ATG47219.1"/>
    <property type="molecule type" value="Genomic_DNA"/>
</dbReference>
<evidence type="ECO:0000313" key="2">
    <source>
        <dbReference type="Proteomes" id="UP000217935"/>
    </source>
</evidence>
<accession>A0A291G9Y4</accession>
<keyword evidence="2" id="KW-1185">Reference proteome</keyword>
<gene>
    <name evidence="1" type="ORF">CEW89_06340</name>
</gene>
<dbReference type="Pfam" id="PF10983">
    <property type="entry name" value="DUF2793"/>
    <property type="match status" value="1"/>
</dbReference>
<sequence length="238" mass="24688">MTDTPRFALPLLEASQAQKHVTMNEALARLDGLMQLTLISVTETTPPTTPQEGEAYGVPASAVNDWAGQDGSIALYVNGGWAFVPATLGMRAYVADQNGWAGFDGSDWVLGLITLSAHGAGMVQKVIEVDHTLTAGTTSAVSYAIPGQSVVYGVTGRVLSDITGTGLTGFSLGVAASSNRYGSGLSLTQGSWLRGLTGNPLTYYGSEDLILTGEGGDFDAGGVIRLALHCVQFSLPSE</sequence>
<protein>
    <submittedName>
        <fullName evidence="1">Uncharacterized protein</fullName>
    </submittedName>
</protein>